<dbReference type="GO" id="GO:0003997">
    <property type="term" value="F:acyl-CoA oxidase activity"/>
    <property type="evidence" value="ECO:0007669"/>
    <property type="project" value="InterPro"/>
</dbReference>
<dbReference type="RefSeq" id="XP_021838238.2">
    <property type="nucleotide sequence ID" value="XM_021982546.2"/>
</dbReference>
<reference evidence="3" key="2">
    <citation type="submission" date="2025-08" db="UniProtKB">
        <authorList>
            <consortium name="RefSeq"/>
        </authorList>
    </citation>
    <scope>IDENTIFICATION</scope>
    <source>
        <tissue evidence="3">Leaf</tissue>
    </source>
</reference>
<reference evidence="2" key="1">
    <citation type="journal article" date="2021" name="Nat. Commun.">
        <title>Genomic analyses provide insights into spinach domestication and the genetic basis of agronomic traits.</title>
        <authorList>
            <person name="Cai X."/>
            <person name="Sun X."/>
            <person name="Xu C."/>
            <person name="Sun H."/>
            <person name="Wang X."/>
            <person name="Ge C."/>
            <person name="Zhang Z."/>
            <person name="Wang Q."/>
            <person name="Fei Z."/>
            <person name="Jiao C."/>
            <person name="Wang Q."/>
        </authorList>
    </citation>
    <scope>NUCLEOTIDE SEQUENCE [LARGE SCALE GENOMIC DNA]</scope>
    <source>
        <strain evidence="2">cv. Varoflay</strain>
    </source>
</reference>
<dbReference type="GO" id="GO:0055088">
    <property type="term" value="P:lipid homeostasis"/>
    <property type="evidence" value="ECO:0007669"/>
    <property type="project" value="TreeGrafter"/>
</dbReference>
<dbReference type="GO" id="GO:0005777">
    <property type="term" value="C:peroxisome"/>
    <property type="evidence" value="ECO:0007669"/>
    <property type="project" value="InterPro"/>
</dbReference>
<dbReference type="GeneID" id="110777977"/>
<dbReference type="Gene3D" id="1.20.140.10">
    <property type="entry name" value="Butyryl-CoA Dehydrogenase, subunit A, domain 3"/>
    <property type="match status" value="1"/>
</dbReference>
<accession>A0A9R0JL20</accession>
<dbReference type="InterPro" id="IPR012258">
    <property type="entry name" value="Acyl-CoA_oxidase"/>
</dbReference>
<evidence type="ECO:0000313" key="2">
    <source>
        <dbReference type="Proteomes" id="UP000813463"/>
    </source>
</evidence>
<evidence type="ECO:0000313" key="3">
    <source>
        <dbReference type="RefSeq" id="XP_021838238.2"/>
    </source>
</evidence>
<sequence>MRVPSPSVDRIMVADRVGQRRVERFAAFLAPLTSGRVNIAVSSIYISKVGLATALRYSLSRRAFSLAANEPEVLLLDYPSHQRRLLPLLAKTISECSSREPQNVQHNARPEGLRAPSSTRIRVSINFTEWLCVLWYIVLEDFNRNNRVAAPY</sequence>
<evidence type="ECO:0000259" key="1">
    <source>
        <dbReference type="Pfam" id="PF22924"/>
    </source>
</evidence>
<dbReference type="PANTHER" id="PTHR10909">
    <property type="entry name" value="ELECTRON TRANSPORT OXIDOREDUCTASE"/>
    <property type="match status" value="1"/>
</dbReference>
<dbReference type="InterPro" id="IPR036250">
    <property type="entry name" value="AcylCo_DH-like_C"/>
</dbReference>
<protein>
    <submittedName>
        <fullName evidence="3">Acyl-coenzyme A oxidase 3-like isoform X1</fullName>
    </submittedName>
</protein>
<dbReference type="GO" id="GO:0071949">
    <property type="term" value="F:FAD binding"/>
    <property type="evidence" value="ECO:0007669"/>
    <property type="project" value="InterPro"/>
</dbReference>
<feature type="domain" description="Acyl-CoA oxidase C-alpha1" evidence="1">
    <location>
        <begin position="32"/>
        <end position="94"/>
    </location>
</feature>
<organism evidence="2 3">
    <name type="scientific">Spinacia oleracea</name>
    <name type="common">Spinach</name>
    <dbReference type="NCBI Taxonomy" id="3562"/>
    <lineage>
        <taxon>Eukaryota</taxon>
        <taxon>Viridiplantae</taxon>
        <taxon>Streptophyta</taxon>
        <taxon>Embryophyta</taxon>
        <taxon>Tracheophyta</taxon>
        <taxon>Spermatophyta</taxon>
        <taxon>Magnoliopsida</taxon>
        <taxon>eudicotyledons</taxon>
        <taxon>Gunneridae</taxon>
        <taxon>Pentapetalae</taxon>
        <taxon>Caryophyllales</taxon>
        <taxon>Chenopodiaceae</taxon>
        <taxon>Chenopodioideae</taxon>
        <taxon>Anserineae</taxon>
        <taxon>Spinacia</taxon>
    </lineage>
</organism>
<dbReference type="Proteomes" id="UP000813463">
    <property type="component" value="Chromosome 1"/>
</dbReference>
<dbReference type="PANTHER" id="PTHR10909:SF352">
    <property type="entry name" value="ACYL-COENZYME A OXIDASE-LIKE PROTEIN"/>
    <property type="match status" value="1"/>
</dbReference>
<dbReference type="Pfam" id="PF22924">
    <property type="entry name" value="ACOX_C_alpha1"/>
    <property type="match status" value="1"/>
</dbReference>
<dbReference type="SUPFAM" id="SSF47203">
    <property type="entry name" value="Acyl-CoA dehydrogenase C-terminal domain-like"/>
    <property type="match status" value="1"/>
</dbReference>
<dbReference type="InterPro" id="IPR055060">
    <property type="entry name" value="ACOX_C_alpha1"/>
</dbReference>
<dbReference type="GO" id="GO:0005504">
    <property type="term" value="F:fatty acid binding"/>
    <property type="evidence" value="ECO:0007669"/>
    <property type="project" value="TreeGrafter"/>
</dbReference>
<dbReference type="GO" id="GO:0033540">
    <property type="term" value="P:fatty acid beta-oxidation using acyl-CoA oxidase"/>
    <property type="evidence" value="ECO:0007669"/>
    <property type="project" value="TreeGrafter"/>
</dbReference>
<dbReference type="AlphaFoldDB" id="A0A9R0JL20"/>
<dbReference type="KEGG" id="soe:110777977"/>
<name>A0A9R0JL20_SPIOL</name>
<gene>
    <name evidence="3" type="primary">LOC110777977</name>
</gene>
<keyword evidence="2" id="KW-1185">Reference proteome</keyword>
<proteinExistence type="predicted"/>